<evidence type="ECO:0000313" key="2">
    <source>
        <dbReference type="EMBL" id="KAL0064113.1"/>
    </source>
</evidence>
<protein>
    <submittedName>
        <fullName evidence="2">Uncharacterized protein</fullName>
    </submittedName>
</protein>
<gene>
    <name evidence="2" type="ORF">AAF712_008973</name>
</gene>
<name>A0ABR2ZTL5_9AGAR</name>
<organism evidence="2 3">
    <name type="scientific">Marasmius tenuissimus</name>
    <dbReference type="NCBI Taxonomy" id="585030"/>
    <lineage>
        <taxon>Eukaryota</taxon>
        <taxon>Fungi</taxon>
        <taxon>Dikarya</taxon>
        <taxon>Basidiomycota</taxon>
        <taxon>Agaricomycotina</taxon>
        <taxon>Agaricomycetes</taxon>
        <taxon>Agaricomycetidae</taxon>
        <taxon>Agaricales</taxon>
        <taxon>Marasmiineae</taxon>
        <taxon>Marasmiaceae</taxon>
        <taxon>Marasmius</taxon>
    </lineage>
</organism>
<accession>A0ABR2ZTL5</accession>
<dbReference type="EMBL" id="JBBXMP010000067">
    <property type="protein sequence ID" value="KAL0064113.1"/>
    <property type="molecule type" value="Genomic_DNA"/>
</dbReference>
<dbReference type="Proteomes" id="UP001437256">
    <property type="component" value="Unassembled WGS sequence"/>
</dbReference>
<feature type="region of interest" description="Disordered" evidence="1">
    <location>
        <begin position="73"/>
        <end position="103"/>
    </location>
</feature>
<sequence>MSWFPIHRGLSNISSTGKLYVDLTPSPSLSPSTPPHFDFKKKMMNKARGRVSDLQKQLERSNLQHAKLQKAYDEMKGKADEHESLKKRSQALESEHEQLKTQFDSTSAELQQLKDRYIAQQLLLDQQTNELQETQTYQNKIQLLETEHKQLKAHFDRQAKDVQQLMERYGAQQALLDHRTRELQLAQADLTSTRSASGIIVRLVESLNSEILQVASSITDALPLDQSTPAGAADKQVVTAKYLGSIFGEEKIAAATYHPGEDDLDIIIQNALQYLMVSHCRDLIERWHVDPVVSKFLKEMYRHIRKNTNNPLSVAGRWRTMTKAETKYGRYDQVENYARTCIIESAP</sequence>
<comment type="caution">
    <text evidence="2">The sequence shown here is derived from an EMBL/GenBank/DDBJ whole genome shotgun (WGS) entry which is preliminary data.</text>
</comment>
<reference evidence="2 3" key="1">
    <citation type="submission" date="2024-05" db="EMBL/GenBank/DDBJ databases">
        <title>A draft genome resource for the thread blight pathogen Marasmius tenuissimus strain MS-2.</title>
        <authorList>
            <person name="Yulfo-Soto G.E."/>
            <person name="Baruah I.K."/>
            <person name="Amoako-Attah I."/>
            <person name="Bukari Y."/>
            <person name="Meinhardt L.W."/>
            <person name="Bailey B.A."/>
            <person name="Cohen S.P."/>
        </authorList>
    </citation>
    <scope>NUCLEOTIDE SEQUENCE [LARGE SCALE GENOMIC DNA]</scope>
    <source>
        <strain evidence="2 3">MS-2</strain>
    </source>
</reference>
<evidence type="ECO:0000256" key="1">
    <source>
        <dbReference type="SAM" id="MobiDB-lite"/>
    </source>
</evidence>
<evidence type="ECO:0000313" key="3">
    <source>
        <dbReference type="Proteomes" id="UP001437256"/>
    </source>
</evidence>
<proteinExistence type="predicted"/>
<keyword evidence="3" id="KW-1185">Reference proteome</keyword>
<feature type="compositionally biased region" description="Basic and acidic residues" evidence="1">
    <location>
        <begin position="73"/>
        <end position="86"/>
    </location>
</feature>